<feature type="signal peptide" evidence="1">
    <location>
        <begin position="1"/>
        <end position="22"/>
    </location>
</feature>
<protein>
    <submittedName>
        <fullName evidence="2">Coproporphyrinogen III oxidase</fullName>
    </submittedName>
</protein>
<dbReference type="PANTHER" id="PTHR36057">
    <property type="match status" value="1"/>
</dbReference>
<dbReference type="RefSeq" id="WP_420245400.1">
    <property type="nucleotide sequence ID" value="NZ_BOPV01000001.1"/>
</dbReference>
<organism evidence="2 3">
    <name type="scientific">Roseiterribacter gracilis</name>
    <dbReference type="NCBI Taxonomy" id="2812848"/>
    <lineage>
        <taxon>Bacteria</taxon>
        <taxon>Pseudomonadati</taxon>
        <taxon>Pseudomonadota</taxon>
        <taxon>Alphaproteobacteria</taxon>
        <taxon>Rhodospirillales</taxon>
        <taxon>Roseiterribacteraceae</taxon>
        <taxon>Roseiterribacter</taxon>
    </lineage>
</organism>
<reference evidence="2" key="1">
    <citation type="submission" date="2021-02" db="EMBL/GenBank/DDBJ databases">
        <title>Genome sequence of Rhodospirillales sp. strain TMPK1 isolated from soil.</title>
        <authorList>
            <person name="Nakai R."/>
            <person name="Kusada H."/>
            <person name="Tamaki H."/>
        </authorList>
    </citation>
    <scope>NUCLEOTIDE SEQUENCE</scope>
    <source>
        <strain evidence="2">TMPK1</strain>
    </source>
</reference>
<sequence>MRIHAILLALFAALGLGRTAGAETPVVVELFTSQGCSSCPPADAVLADLAKRPGVIALAWHVDYWNNLGWKDPYSGAGGTQRQRDYKTALKLPHLYTPQTIVQGTSDIVGTQGIEINRTVDAARKQDSIAVQARWQNDGTLAIDLPATATSANVRVVVYDRGETQSVTAGENAGRQLNTTHPVASSKALPRWNGEATTLTTRPDLTAHSAGVVVLLQNDQLHVLGAATLSTVQN</sequence>
<evidence type="ECO:0000313" key="2">
    <source>
        <dbReference type="EMBL" id="GIL41768.1"/>
    </source>
</evidence>
<dbReference type="PANTHER" id="PTHR36057:SF1">
    <property type="entry name" value="LIPOPROTEIN LIPID ATTACHMENT SITE-LIKE PROTEIN, PUTATIVE (DUF1223)-RELATED"/>
    <property type="match status" value="1"/>
</dbReference>
<keyword evidence="1" id="KW-0732">Signal</keyword>
<dbReference type="Proteomes" id="UP000681075">
    <property type="component" value="Unassembled WGS sequence"/>
</dbReference>
<comment type="caution">
    <text evidence="2">The sequence shown here is derived from an EMBL/GenBank/DDBJ whole genome shotgun (WGS) entry which is preliminary data.</text>
</comment>
<dbReference type="EMBL" id="BOPV01000001">
    <property type="protein sequence ID" value="GIL41768.1"/>
    <property type="molecule type" value="Genomic_DNA"/>
</dbReference>
<name>A0A8S8XCN9_9PROT</name>
<dbReference type="SUPFAM" id="SSF52833">
    <property type="entry name" value="Thioredoxin-like"/>
    <property type="match status" value="1"/>
</dbReference>
<evidence type="ECO:0000256" key="1">
    <source>
        <dbReference type="SAM" id="SignalP"/>
    </source>
</evidence>
<dbReference type="InterPro" id="IPR010634">
    <property type="entry name" value="DUF1223"/>
</dbReference>
<keyword evidence="3" id="KW-1185">Reference proteome</keyword>
<gene>
    <name evidence="2" type="ORF">TMPK1_40050</name>
</gene>
<evidence type="ECO:0000313" key="3">
    <source>
        <dbReference type="Proteomes" id="UP000681075"/>
    </source>
</evidence>
<dbReference type="Pfam" id="PF06764">
    <property type="entry name" value="DUF1223"/>
    <property type="match status" value="1"/>
</dbReference>
<dbReference type="AlphaFoldDB" id="A0A8S8XCN9"/>
<feature type="chain" id="PRO_5035770262" evidence="1">
    <location>
        <begin position="23"/>
        <end position="234"/>
    </location>
</feature>
<accession>A0A8S8XCN9</accession>
<proteinExistence type="predicted"/>
<dbReference type="InterPro" id="IPR036249">
    <property type="entry name" value="Thioredoxin-like_sf"/>
</dbReference>